<comment type="caution">
    <text evidence="1">The sequence shown here is derived from an EMBL/GenBank/DDBJ whole genome shotgun (WGS) entry which is preliminary data.</text>
</comment>
<organism evidence="1 2">
    <name type="scientific">Candidatus Giovannonibacteria bacterium GW2011_GWA2_44_13b</name>
    <dbReference type="NCBI Taxonomy" id="1618647"/>
    <lineage>
        <taxon>Bacteria</taxon>
        <taxon>Candidatus Giovannoniibacteriota</taxon>
    </lineage>
</organism>
<proteinExistence type="predicted"/>
<gene>
    <name evidence="1" type="ORF">UW30_C0014G0018</name>
</gene>
<dbReference type="EMBL" id="LCHU01000014">
    <property type="protein sequence ID" value="KKT41009.1"/>
    <property type="molecule type" value="Genomic_DNA"/>
</dbReference>
<dbReference type="Proteomes" id="UP000034736">
    <property type="component" value="Unassembled WGS sequence"/>
</dbReference>
<evidence type="ECO:0000313" key="2">
    <source>
        <dbReference type="Proteomes" id="UP000034736"/>
    </source>
</evidence>
<dbReference type="STRING" id="1618647.UW30_C0014G0018"/>
<accession>A0A0G1JZU4</accession>
<reference evidence="1 2" key="1">
    <citation type="journal article" date="2015" name="Nature">
        <title>rRNA introns, odd ribosomes, and small enigmatic genomes across a large radiation of phyla.</title>
        <authorList>
            <person name="Brown C.T."/>
            <person name="Hug L.A."/>
            <person name="Thomas B.C."/>
            <person name="Sharon I."/>
            <person name="Castelle C.J."/>
            <person name="Singh A."/>
            <person name="Wilkins M.J."/>
            <person name="Williams K.H."/>
            <person name="Banfield J.F."/>
        </authorList>
    </citation>
    <scope>NUCLEOTIDE SEQUENCE [LARGE SCALE GENOMIC DNA]</scope>
</reference>
<sequence length="195" mass="22669">MNEQGLFKKVYDQVLDYADEELISRCANWGYEVSQTLLKYNRYVVQARTERAEQSSPFMYAVATAVMIGEFAKRAFNDYFGEDMEIDLDLLEMDFEEVRGFIGEDISPERLKLLEESNIVGLQDIWTAMWEWKSDTHKSLVAIYKEQGEKDPDYLIFTSLLNIYKETDEGGAFLRSMTDAQKLDAYGLVSNDFNY</sequence>
<evidence type="ECO:0000313" key="1">
    <source>
        <dbReference type="EMBL" id="KKT41009.1"/>
    </source>
</evidence>
<protein>
    <submittedName>
        <fullName evidence="1">Uncharacterized protein</fullName>
    </submittedName>
</protein>
<dbReference type="AlphaFoldDB" id="A0A0G1JZU4"/>
<name>A0A0G1JZU4_9BACT</name>